<dbReference type="InterPro" id="IPR036513">
    <property type="entry name" value="STAS_dom_sf"/>
</dbReference>
<reference evidence="4" key="1">
    <citation type="journal article" date="2008" name="Nat. Genet.">
        <title>The Pristionchus pacificus genome provides a unique perspective on nematode lifestyle and parasitism.</title>
        <authorList>
            <person name="Dieterich C."/>
            <person name="Clifton S.W."/>
            <person name="Schuster L.N."/>
            <person name="Chinwalla A."/>
            <person name="Delehaunty K."/>
            <person name="Dinkelacker I."/>
            <person name="Fulton L."/>
            <person name="Fulton R."/>
            <person name="Godfrey J."/>
            <person name="Minx P."/>
            <person name="Mitreva M."/>
            <person name="Roeseler W."/>
            <person name="Tian H."/>
            <person name="Witte H."/>
            <person name="Yang S.P."/>
            <person name="Wilson R.K."/>
            <person name="Sommer R.J."/>
        </authorList>
    </citation>
    <scope>NUCLEOTIDE SEQUENCE [LARGE SCALE GENOMIC DNA]</scope>
    <source>
        <strain evidence="4">PS312</strain>
    </source>
</reference>
<keyword evidence="2" id="KW-0472">Membrane</keyword>
<feature type="region of interest" description="Disordered" evidence="1">
    <location>
        <begin position="126"/>
        <end position="153"/>
    </location>
</feature>
<evidence type="ECO:0000256" key="2">
    <source>
        <dbReference type="SAM" id="Phobius"/>
    </source>
</evidence>
<feature type="transmembrane region" description="Helical" evidence="2">
    <location>
        <begin position="383"/>
        <end position="407"/>
    </location>
</feature>
<feature type="compositionally biased region" description="Basic and acidic residues" evidence="1">
    <location>
        <begin position="92"/>
        <end position="106"/>
    </location>
</feature>
<keyword evidence="2" id="KW-1133">Transmembrane helix</keyword>
<protein>
    <submittedName>
        <fullName evidence="3">G protein-coupled receptor</fullName>
    </submittedName>
</protein>
<dbReference type="SUPFAM" id="SSF52091">
    <property type="entry name" value="SpoIIaa-like"/>
    <property type="match status" value="1"/>
</dbReference>
<accession>A0A8R1U9W3</accession>
<dbReference type="CDD" id="cd07042">
    <property type="entry name" value="STAS_SulP_like_sulfate_transporter"/>
    <property type="match status" value="1"/>
</dbReference>
<dbReference type="AlphaFoldDB" id="A0A2A6CE75"/>
<feature type="transmembrane region" description="Helical" evidence="2">
    <location>
        <begin position="628"/>
        <end position="650"/>
    </location>
</feature>
<gene>
    <name evidence="3" type="primary">WBGene00101722</name>
</gene>
<evidence type="ECO:0000313" key="4">
    <source>
        <dbReference type="Proteomes" id="UP000005239"/>
    </source>
</evidence>
<dbReference type="PANTHER" id="PTHR23017:SF3">
    <property type="entry name" value="G-PROTEIN COUPLED RECEPTORS FAMILY 1 PROFILE DOMAIN-CONTAINING PROTEIN"/>
    <property type="match status" value="1"/>
</dbReference>
<feature type="transmembrane region" description="Helical" evidence="2">
    <location>
        <begin position="772"/>
        <end position="797"/>
    </location>
</feature>
<dbReference type="CDD" id="cd00637">
    <property type="entry name" value="7tm_classA_rhodopsin-like"/>
    <property type="match status" value="2"/>
</dbReference>
<name>A0A2A6CE75_PRIPA</name>
<feature type="compositionally biased region" description="Polar residues" evidence="1">
    <location>
        <begin position="139"/>
        <end position="153"/>
    </location>
</feature>
<evidence type="ECO:0000256" key="1">
    <source>
        <dbReference type="SAM" id="MobiDB-lite"/>
    </source>
</evidence>
<keyword evidence="4" id="KW-1185">Reference proteome</keyword>
<keyword evidence="2" id="KW-0812">Transmembrane</keyword>
<dbReference type="EnsemblMetazoa" id="PPA12168.1">
    <property type="protein sequence ID" value="PPA12168.1"/>
    <property type="gene ID" value="WBGene00101722"/>
</dbReference>
<dbReference type="Gene3D" id="3.30.750.24">
    <property type="entry name" value="STAS domain"/>
    <property type="match status" value="1"/>
</dbReference>
<reference evidence="3" key="2">
    <citation type="submission" date="2022-06" db="UniProtKB">
        <authorList>
            <consortium name="EnsemblMetazoa"/>
        </authorList>
    </citation>
    <scope>IDENTIFICATION</scope>
    <source>
        <strain evidence="3">PS312</strain>
    </source>
</reference>
<dbReference type="PROSITE" id="PS50801">
    <property type="entry name" value="STAS"/>
    <property type="match status" value="1"/>
</dbReference>
<dbReference type="Pfam" id="PF10328">
    <property type="entry name" value="7TM_GPCR_Srx"/>
    <property type="match status" value="2"/>
</dbReference>
<feature type="transmembrane region" description="Helical" evidence="2">
    <location>
        <begin position="501"/>
        <end position="520"/>
    </location>
</feature>
<organism evidence="3 4">
    <name type="scientific">Pristionchus pacificus</name>
    <name type="common">Parasitic nematode worm</name>
    <dbReference type="NCBI Taxonomy" id="54126"/>
    <lineage>
        <taxon>Eukaryota</taxon>
        <taxon>Metazoa</taxon>
        <taxon>Ecdysozoa</taxon>
        <taxon>Nematoda</taxon>
        <taxon>Chromadorea</taxon>
        <taxon>Rhabditida</taxon>
        <taxon>Rhabditina</taxon>
        <taxon>Diplogasteromorpha</taxon>
        <taxon>Diplogasteroidea</taxon>
        <taxon>Neodiplogasteridae</taxon>
        <taxon>Pristionchus</taxon>
    </lineage>
</organism>
<dbReference type="InterPro" id="IPR019430">
    <property type="entry name" value="7TM_GPCR_serpentine_rcpt_Srx"/>
</dbReference>
<dbReference type="InterPro" id="IPR002645">
    <property type="entry name" value="STAS_dom"/>
</dbReference>
<dbReference type="SUPFAM" id="SSF81321">
    <property type="entry name" value="Family A G protein-coupled receptor-like"/>
    <property type="match status" value="1"/>
</dbReference>
<dbReference type="PANTHER" id="PTHR23017">
    <property type="entry name" value="SERPENTINE RECEPTOR, CLASS X"/>
    <property type="match status" value="1"/>
</dbReference>
<dbReference type="OrthoDB" id="9444602at2759"/>
<feature type="region of interest" description="Disordered" evidence="1">
    <location>
        <begin position="70"/>
        <end position="110"/>
    </location>
</feature>
<proteinExistence type="predicted"/>
<sequence length="814" mass="92246">MISFCRHFAQLVSSSLSPVPQPIDILKMSEAKIAHPLETIPKEEVSEIPHHLDTVTEDVVKEIPQPLEAISTEQVKDVPQPQRSASADLPETEGKKLEPPPKDRSNSHCFGSPISALLNKLRRQSSYDMRQTEPDRPKPTSTGPGFISSTQDGVSRAARRSIHGLSSAFASLRGKKDAEEEVIHVFNFVSPTLFLYGKDLKQAAGKKLAEWDKIDASRAKEEKEQREAVTRHFIVDCSAFIFLDTAGAASMVQTYREMSARNIRVYYAAARESIRSFFLDLDEADRVPPSAFYPTVDCATQVAKAYRDSPPHITITGLPDDEALGDNLSKRELDSDEEETFSLMFYLPGLQDVINHLIAGNRLCALCFPIAYRKIFTRNKACIMIFVGMLYSIVYVFPIIGAFGFAVPLGYGTNSTEPLLYGFFGRSFAFQTLPWVIMIKTLTPPLFPIATNLQMRKQLIIMFYLPGVQDVINLLIAFNRLCAICFPFSYQKIFTPFNTRLMIPLALLYSFLFVFPIIGADGYAVNHSEPYVNYPVNRSQINIQGKSPMQVYMIAARGITLNSEYDFYLQKRANAAEMRMFLLGFAILLSNVPSIFYQLSWTIIDWNYAYLIVQFLPWPIQVPELQDLLFYFLNIFVYQFAFLPGVAQFFDRFRPTSKNELWMQYTWMLSLVNTYDFQNVRCIRVGSADDPAREKIIVNYSIMFYLPGIQDVVNLLIAFNRFCALCSPVLYRKLNTYLMIPIAMIYSLIFVFPIIGAFGYAMNIVGNDSEPVYLIAAKGIPLVILIKTLTPPLLMIATNESMRRQLMSVDSDST</sequence>
<dbReference type="Proteomes" id="UP000005239">
    <property type="component" value="Unassembled WGS sequence"/>
</dbReference>
<accession>A0A2A6CE75</accession>
<dbReference type="Gene3D" id="1.20.1070.10">
    <property type="entry name" value="Rhodopsin 7-helix transmembrane proteins"/>
    <property type="match status" value="2"/>
</dbReference>
<evidence type="ECO:0000313" key="3">
    <source>
        <dbReference type="EnsemblMetazoa" id="PPA12168.1"/>
    </source>
</evidence>
<dbReference type="Pfam" id="PF01740">
    <property type="entry name" value="STAS"/>
    <property type="match status" value="1"/>
</dbReference>
<feature type="transmembrane region" description="Helical" evidence="2">
    <location>
        <begin position="737"/>
        <end position="760"/>
    </location>
</feature>
<feature type="transmembrane region" description="Helical" evidence="2">
    <location>
        <begin position="580"/>
        <end position="599"/>
    </location>
</feature>